<accession>A0ABU2KB13</accession>
<sequence>MRLGRLLATGTAVALVWPAVLTAGTTIPAAAAPEAAQTYPGPAYSADFPTTPTAEANQTKLWFHAGAWWALLLEPTGRTVRVHELMPDHSWRPTSAIVNADTGAVGDALHDGDLVHVATRTADEALRYVRLSFDPAARDYRVGVPSLITPRGSLEPASLAEDTTGRLWAAYASYSDVLISYSDDGGLTWAPLESIAATGTGQDSEMAALVSYDDRVGLMWSDQRTGTFEFASHQDGDAPTAWVRETVPPGPAGANDHISLTRIPGEPSDSLVAAVMTSAQETGESIDAPLTEVLVRRPGGQWSRTTVSTVADDLYNPVVAVEESTRTLHVFMSLYGSIVAKRASWEDVRFPSGQGQLVVNGADTDVADGPEAGLVDPTVGQEPVNAGSGLVVLASDRRDKDYRHAEVPIGSGIPPADPDDSTPPEAPATLQASVLSPTEVVLTWPAATDGNRWWPAADGVPVGSYVVSRDGAEIGTVSSTSFVDQDARPETEDAATVVTYDVQAVDASGNRSPAARVEVQLPALSGSDLPLFAGVGLLALAALAAGVAVYRRYVPAAPQDAQEDEALTAGDAPLTPSR</sequence>
<evidence type="ECO:0000256" key="1">
    <source>
        <dbReference type="SAM" id="MobiDB-lite"/>
    </source>
</evidence>
<keyword evidence="3" id="KW-0732">Signal</keyword>
<name>A0ABU2KB13_9ACTN</name>
<feature type="transmembrane region" description="Helical" evidence="2">
    <location>
        <begin position="529"/>
        <end position="550"/>
    </location>
</feature>
<dbReference type="EMBL" id="JAVREI010000012">
    <property type="protein sequence ID" value="MDT0277380.1"/>
    <property type="molecule type" value="Genomic_DNA"/>
</dbReference>
<comment type="caution">
    <text evidence="4">The sequence shown here is derived from an EMBL/GenBank/DDBJ whole genome shotgun (WGS) entry which is preliminary data.</text>
</comment>
<keyword evidence="2" id="KW-1133">Transmembrane helix</keyword>
<dbReference type="InterPro" id="IPR003961">
    <property type="entry name" value="FN3_dom"/>
</dbReference>
<evidence type="ECO:0000256" key="3">
    <source>
        <dbReference type="SAM" id="SignalP"/>
    </source>
</evidence>
<evidence type="ECO:0000256" key="2">
    <source>
        <dbReference type="SAM" id="Phobius"/>
    </source>
</evidence>
<dbReference type="InterPro" id="IPR036278">
    <property type="entry name" value="Sialidase_sf"/>
</dbReference>
<dbReference type="RefSeq" id="WP_311346187.1">
    <property type="nucleotide sequence ID" value="NZ_JAVREI010000012.1"/>
</dbReference>
<evidence type="ECO:0000313" key="4">
    <source>
        <dbReference type="EMBL" id="MDT0277380.1"/>
    </source>
</evidence>
<feature type="chain" id="PRO_5045567316" description="Fibronectin type-III domain-containing protein" evidence="3">
    <location>
        <begin position="24"/>
        <end position="578"/>
    </location>
</feature>
<dbReference type="CDD" id="cd00063">
    <property type="entry name" value="FN3"/>
    <property type="match status" value="1"/>
</dbReference>
<evidence type="ECO:0000313" key="5">
    <source>
        <dbReference type="Proteomes" id="UP001183222"/>
    </source>
</evidence>
<keyword evidence="2" id="KW-0472">Membrane</keyword>
<gene>
    <name evidence="4" type="ORF">RM425_15865</name>
</gene>
<dbReference type="Proteomes" id="UP001183222">
    <property type="component" value="Unassembled WGS sequence"/>
</dbReference>
<evidence type="ECO:0008006" key="6">
    <source>
        <dbReference type="Google" id="ProtNLM"/>
    </source>
</evidence>
<dbReference type="Gene3D" id="2.60.40.10">
    <property type="entry name" value="Immunoglobulins"/>
    <property type="match status" value="1"/>
</dbReference>
<reference evidence="5" key="1">
    <citation type="submission" date="2023-07" db="EMBL/GenBank/DDBJ databases">
        <title>30 novel species of actinomycetes from the DSMZ collection.</title>
        <authorList>
            <person name="Nouioui I."/>
        </authorList>
    </citation>
    <scope>NUCLEOTIDE SEQUENCE [LARGE SCALE GENOMIC DNA]</scope>
    <source>
        <strain evidence="5">DSM 46792</strain>
    </source>
</reference>
<feature type="region of interest" description="Disordered" evidence="1">
    <location>
        <begin position="406"/>
        <end position="426"/>
    </location>
</feature>
<keyword evidence="5" id="KW-1185">Reference proteome</keyword>
<proteinExistence type="predicted"/>
<organism evidence="4 5">
    <name type="scientific">Blastococcus goldschmidtiae</name>
    <dbReference type="NCBI Taxonomy" id="3075546"/>
    <lineage>
        <taxon>Bacteria</taxon>
        <taxon>Bacillati</taxon>
        <taxon>Actinomycetota</taxon>
        <taxon>Actinomycetes</taxon>
        <taxon>Geodermatophilales</taxon>
        <taxon>Geodermatophilaceae</taxon>
        <taxon>Blastococcus</taxon>
    </lineage>
</organism>
<keyword evidence="2" id="KW-0812">Transmembrane</keyword>
<dbReference type="InterPro" id="IPR013783">
    <property type="entry name" value="Ig-like_fold"/>
</dbReference>
<protein>
    <recommendedName>
        <fullName evidence="6">Fibronectin type-III domain-containing protein</fullName>
    </recommendedName>
</protein>
<feature type="signal peptide" evidence="3">
    <location>
        <begin position="1"/>
        <end position="23"/>
    </location>
</feature>
<dbReference type="SUPFAM" id="SSF50939">
    <property type="entry name" value="Sialidases"/>
    <property type="match status" value="1"/>
</dbReference>